<gene>
    <name evidence="2" type="ORF">DES40_2527</name>
</gene>
<evidence type="ECO:0000259" key="1">
    <source>
        <dbReference type="SMART" id="SM00382"/>
    </source>
</evidence>
<dbReference type="PANTHER" id="PTHR37291">
    <property type="entry name" value="5-METHYLCYTOSINE-SPECIFIC RESTRICTION ENZYME B"/>
    <property type="match status" value="1"/>
</dbReference>
<dbReference type="RefSeq" id="WP_121102673.1">
    <property type="nucleotide sequence ID" value="NZ_RBII01000002.1"/>
</dbReference>
<dbReference type="InterPro" id="IPR052934">
    <property type="entry name" value="Methyl-DNA_Rec/Restrict_Enz"/>
</dbReference>
<dbReference type="OrthoDB" id="9781481at2"/>
<proteinExistence type="predicted"/>
<dbReference type="InterPro" id="IPR027417">
    <property type="entry name" value="P-loop_NTPase"/>
</dbReference>
<name>A0A420WFH5_9PROT</name>
<dbReference type="InterPro" id="IPR003593">
    <property type="entry name" value="AAA+_ATPase"/>
</dbReference>
<protein>
    <submittedName>
        <fullName evidence="2">5-methylcytosine-specific restriction protein B</fullName>
    </submittedName>
</protein>
<reference evidence="2 3" key="1">
    <citation type="submission" date="2018-10" db="EMBL/GenBank/DDBJ databases">
        <title>Genomic Encyclopedia of Type Strains, Phase IV (KMG-IV): sequencing the most valuable type-strain genomes for metagenomic binning, comparative biology and taxonomic classification.</title>
        <authorList>
            <person name="Goeker M."/>
        </authorList>
    </citation>
    <scope>NUCLEOTIDE SEQUENCE [LARGE SCALE GENOMIC DNA]</scope>
    <source>
        <strain evidence="2 3">DSM 22008</strain>
    </source>
</reference>
<dbReference type="SUPFAM" id="SSF52540">
    <property type="entry name" value="P-loop containing nucleoside triphosphate hydrolases"/>
    <property type="match status" value="1"/>
</dbReference>
<dbReference type="Proteomes" id="UP000282211">
    <property type="component" value="Unassembled WGS sequence"/>
</dbReference>
<dbReference type="SMART" id="SM00382">
    <property type="entry name" value="AAA"/>
    <property type="match status" value="1"/>
</dbReference>
<dbReference type="InParanoid" id="A0A420WFH5"/>
<feature type="domain" description="AAA+ ATPase" evidence="1">
    <location>
        <begin position="220"/>
        <end position="610"/>
    </location>
</feature>
<comment type="caution">
    <text evidence="2">The sequence shown here is derived from an EMBL/GenBank/DDBJ whole genome shotgun (WGS) entry which is preliminary data.</text>
</comment>
<dbReference type="Pfam" id="PF07728">
    <property type="entry name" value="AAA_5"/>
    <property type="match status" value="1"/>
</dbReference>
<dbReference type="AlphaFoldDB" id="A0A420WFH5"/>
<evidence type="ECO:0000313" key="2">
    <source>
        <dbReference type="EMBL" id="RKQ69722.1"/>
    </source>
</evidence>
<dbReference type="GO" id="GO:0016887">
    <property type="term" value="F:ATP hydrolysis activity"/>
    <property type="evidence" value="ECO:0007669"/>
    <property type="project" value="InterPro"/>
</dbReference>
<dbReference type="EMBL" id="RBII01000002">
    <property type="protein sequence ID" value="RKQ69722.1"/>
    <property type="molecule type" value="Genomic_DNA"/>
</dbReference>
<sequence length="732" mass="83432">MVSKANRYELWDEFLEAWPVEAVETLTLTQYTSSADDRLGDNPEYPFTYWLESITNDLGSIWGGSAFKFGIFKRAKKEEKTADKSRSYSDDYGWYAKFGDDPETAFKNVKSAILEIIKNVKNGRLDLIDKSPIGDVVSWKVAFLYQDRNKPIVVPIYAARSIRDTHPNIKPSTPLSRCHEILIGERNGVDIFDYYDQLLQHSEAHDEDSKEQLKITINSYPKNLILYGPPGTGKTWTSSEIAVKICDGQAPVDRGALMDRYRDLVKSGRIAFTTFHQSMGYEEFVEGLRPVTDGDTDEGASSGGFRLVARNGLFRNICALAKQSGTHNSKIDINLDKHAIFKMSLGNAKTEPHIYAASLKKDCITLGYGGQFDWSDPKFNKYDKVKAQWDSLGVNGQDMTSGIREFRKFRCDMSIGDIVIVSDGNSAFRAIGQIIGNYEYAEPSDDGEDPFDEGNYYHHRRKVKWLKILEESLPVENIKSGKFTQSSCYRLDKLQINFDVLERLISAGETGKSNLANNEVQNYVLIIDEINRANISKVFGELITLLEPDKRIGSGPNALQVTLPYSRDKFGVPQNLYIVGTMNTADRSIALLDTALRRRFSFKEMMPRYDIPPIDRKVEGIHLGKFLKAINARIEWMFDRDHQIGHSFLTSVQTQDDLDQVMRDKIIPLLTEYFYEDWEKVCVALNDKGNQFIKKKKLIAPTMQGSEEEERFRYKVKVKPFPLEAYKTVYQS</sequence>
<dbReference type="FunCoup" id="A0A420WFH5">
    <property type="interactions" value="8"/>
</dbReference>
<evidence type="ECO:0000313" key="3">
    <source>
        <dbReference type="Proteomes" id="UP000282211"/>
    </source>
</evidence>
<organism evidence="2 3">
    <name type="scientific">Litorimonas taeanensis</name>
    <dbReference type="NCBI Taxonomy" id="568099"/>
    <lineage>
        <taxon>Bacteria</taxon>
        <taxon>Pseudomonadati</taxon>
        <taxon>Pseudomonadota</taxon>
        <taxon>Alphaproteobacteria</taxon>
        <taxon>Maricaulales</taxon>
        <taxon>Robiginitomaculaceae</taxon>
    </lineage>
</organism>
<keyword evidence="3" id="KW-1185">Reference proteome</keyword>
<dbReference type="PANTHER" id="PTHR37291:SF1">
    <property type="entry name" value="TYPE IV METHYL-DIRECTED RESTRICTION ENZYME ECOKMCRB SUBUNIT"/>
    <property type="match status" value="1"/>
</dbReference>
<dbReference type="InterPro" id="IPR011704">
    <property type="entry name" value="ATPase_dyneun-rel_AAA"/>
</dbReference>
<accession>A0A420WFH5</accession>
<dbReference type="Gene3D" id="3.40.50.300">
    <property type="entry name" value="P-loop containing nucleotide triphosphate hydrolases"/>
    <property type="match status" value="2"/>
</dbReference>
<dbReference type="GO" id="GO:0005524">
    <property type="term" value="F:ATP binding"/>
    <property type="evidence" value="ECO:0007669"/>
    <property type="project" value="InterPro"/>
</dbReference>